<accession>A0A1I0BWT6</accession>
<dbReference type="NCBIfam" id="TIGR00502">
    <property type="entry name" value="nagB"/>
    <property type="match status" value="1"/>
</dbReference>
<dbReference type="Proteomes" id="UP000199820">
    <property type="component" value="Unassembled WGS sequence"/>
</dbReference>
<dbReference type="UniPathway" id="UPA00629">
    <property type="reaction ID" value="UER00684"/>
</dbReference>
<dbReference type="OrthoDB" id="9791139at2"/>
<dbReference type="GO" id="GO:0006046">
    <property type="term" value="P:N-acetylglucosamine catabolic process"/>
    <property type="evidence" value="ECO:0007669"/>
    <property type="project" value="UniProtKB-UniRule"/>
</dbReference>
<dbReference type="InterPro" id="IPR018321">
    <property type="entry name" value="Glucosamine6P_isomerase_CS"/>
</dbReference>
<sequence>MIRIYRAANYQELSRKAANIISAQVIMKPNCVLGLATGSSPIGTYRQLIEWYEKGDLDFREVKTVNLDEYVGLDGSNSESYRYFMNHNLFDHVNIDRMNTNVPNGKAADMEAECRRYNELIRSLGGIDLQLLGIGRNGHIGFNEPEEAFEKETHLVHLTESTIEANSRLFDSVDEVPRMAVTMGIKSIMQAKKILLIASGEDKADAVQKALFGPVTPRVPASILQIHHDLTVVADDAALSGCDLGSKGMIVC</sequence>
<dbReference type="HAMAP" id="MF_01241">
    <property type="entry name" value="GlcN6P_deamin"/>
    <property type="match status" value="1"/>
</dbReference>
<dbReference type="SUPFAM" id="SSF100950">
    <property type="entry name" value="NagB/RpiA/CoA transferase-like"/>
    <property type="match status" value="1"/>
</dbReference>
<evidence type="ECO:0000256" key="2">
    <source>
        <dbReference type="ARBA" id="ARBA00022801"/>
    </source>
</evidence>
<dbReference type="GO" id="GO:0004342">
    <property type="term" value="F:glucosamine-6-phosphate deaminase activity"/>
    <property type="evidence" value="ECO:0007669"/>
    <property type="project" value="UniProtKB-UniRule"/>
</dbReference>
<dbReference type="AlphaFoldDB" id="A0A1I0BWT6"/>
<keyword evidence="2 4" id="KW-0378">Hydrolase</keyword>
<organism evidence="6 7">
    <name type="scientific">[Clostridium] aminophilum</name>
    <dbReference type="NCBI Taxonomy" id="1526"/>
    <lineage>
        <taxon>Bacteria</taxon>
        <taxon>Bacillati</taxon>
        <taxon>Bacillota</taxon>
        <taxon>Clostridia</taxon>
        <taxon>Lachnospirales</taxon>
        <taxon>Lachnospiraceae</taxon>
    </lineage>
</organism>
<feature type="active site" description="For ring-opening step" evidence="4">
    <location>
        <position position="137"/>
    </location>
</feature>
<dbReference type="GO" id="GO:0042802">
    <property type="term" value="F:identical protein binding"/>
    <property type="evidence" value="ECO:0007669"/>
    <property type="project" value="TreeGrafter"/>
</dbReference>
<proteinExistence type="inferred from homology"/>
<evidence type="ECO:0000256" key="3">
    <source>
        <dbReference type="ARBA" id="ARBA00023277"/>
    </source>
</evidence>
<dbReference type="PROSITE" id="PS01161">
    <property type="entry name" value="GLC_GALNAC_ISOMERASE"/>
    <property type="match status" value="1"/>
</dbReference>
<dbReference type="EMBL" id="FOIL01000005">
    <property type="protein sequence ID" value="SET11307.1"/>
    <property type="molecule type" value="Genomic_DNA"/>
</dbReference>
<dbReference type="CDD" id="cd01399">
    <property type="entry name" value="GlcN6P_deaminase"/>
    <property type="match status" value="1"/>
</dbReference>
<dbReference type="EC" id="3.5.99.6" evidence="4"/>
<dbReference type="RefSeq" id="WP_143050794.1">
    <property type="nucleotide sequence ID" value="NZ_FOIL01000005.1"/>
</dbReference>
<dbReference type="FunFam" id="3.40.50.1360:FF:000003">
    <property type="entry name" value="Glucosamine-6-phosphate deaminase"/>
    <property type="match status" value="1"/>
</dbReference>
<dbReference type="GO" id="GO:0005737">
    <property type="term" value="C:cytoplasm"/>
    <property type="evidence" value="ECO:0007669"/>
    <property type="project" value="TreeGrafter"/>
</dbReference>
<dbReference type="PANTHER" id="PTHR11280:SF5">
    <property type="entry name" value="GLUCOSAMINE-6-PHOSPHATE ISOMERASE"/>
    <property type="match status" value="1"/>
</dbReference>
<dbReference type="STRING" id="1526.SAMN02910262_00834"/>
<gene>
    <name evidence="4" type="primary">nagB</name>
    <name evidence="6" type="ORF">SAMN04487771_100560</name>
</gene>
<dbReference type="GO" id="GO:0005975">
    <property type="term" value="P:carbohydrate metabolic process"/>
    <property type="evidence" value="ECO:0007669"/>
    <property type="project" value="InterPro"/>
</dbReference>
<dbReference type="InterPro" id="IPR006148">
    <property type="entry name" value="Glc/Gal-6P_isomerase"/>
</dbReference>
<dbReference type="GO" id="GO:0006043">
    <property type="term" value="P:glucosamine catabolic process"/>
    <property type="evidence" value="ECO:0007669"/>
    <property type="project" value="TreeGrafter"/>
</dbReference>
<comment type="pathway">
    <text evidence="4">Amino-sugar metabolism; N-acetylneuraminate degradation; D-fructose 6-phosphate from N-acetylneuraminate: step 5/5.</text>
</comment>
<comment type="similarity">
    <text evidence="4">Belongs to the glucosamine/galactosamine-6-phosphate isomerase family. NagB subfamily.</text>
</comment>
<dbReference type="PANTHER" id="PTHR11280">
    <property type="entry name" value="GLUCOSAMINE-6-PHOSPHATE ISOMERASE"/>
    <property type="match status" value="1"/>
</dbReference>
<dbReference type="InterPro" id="IPR004547">
    <property type="entry name" value="Glucosamine6P_isomerase"/>
</dbReference>
<dbReference type="InterPro" id="IPR037171">
    <property type="entry name" value="NagB/RpiA_transferase-like"/>
</dbReference>
<evidence type="ECO:0000259" key="5">
    <source>
        <dbReference type="Pfam" id="PF01182"/>
    </source>
</evidence>
<feature type="active site" description="For ring-opening step" evidence="4">
    <location>
        <position position="144"/>
    </location>
</feature>
<evidence type="ECO:0000256" key="1">
    <source>
        <dbReference type="ARBA" id="ARBA00000644"/>
    </source>
</evidence>
<dbReference type="Pfam" id="PF01182">
    <property type="entry name" value="Glucosamine_iso"/>
    <property type="match status" value="1"/>
</dbReference>
<evidence type="ECO:0000256" key="4">
    <source>
        <dbReference type="HAMAP-Rule" id="MF_01241"/>
    </source>
</evidence>
<dbReference type="Gene3D" id="3.40.50.1360">
    <property type="match status" value="1"/>
</dbReference>
<dbReference type="eggNOG" id="COG0363">
    <property type="taxonomic scope" value="Bacteria"/>
</dbReference>
<comment type="catalytic activity">
    <reaction evidence="1 4">
        <text>alpha-D-glucosamine 6-phosphate + H2O = beta-D-fructose 6-phosphate + NH4(+)</text>
        <dbReference type="Rhea" id="RHEA:12172"/>
        <dbReference type="ChEBI" id="CHEBI:15377"/>
        <dbReference type="ChEBI" id="CHEBI:28938"/>
        <dbReference type="ChEBI" id="CHEBI:57634"/>
        <dbReference type="ChEBI" id="CHEBI:75989"/>
        <dbReference type="EC" id="3.5.99.6"/>
    </reaction>
</comment>
<feature type="domain" description="Glucosamine/galactosamine-6-phosphate isomerase" evidence="5">
    <location>
        <begin position="10"/>
        <end position="229"/>
    </location>
</feature>
<name>A0A1I0BWT6_9FIRM</name>
<evidence type="ECO:0000313" key="6">
    <source>
        <dbReference type="EMBL" id="SET11307.1"/>
    </source>
</evidence>
<evidence type="ECO:0000313" key="7">
    <source>
        <dbReference type="Proteomes" id="UP000199820"/>
    </source>
</evidence>
<dbReference type="GO" id="GO:0019262">
    <property type="term" value="P:N-acetylneuraminate catabolic process"/>
    <property type="evidence" value="ECO:0007669"/>
    <property type="project" value="UniProtKB-UniRule"/>
</dbReference>
<feature type="active site" description="Proton acceptor; for enolization step" evidence="4">
    <location>
        <position position="68"/>
    </location>
</feature>
<comment type="function">
    <text evidence="4">Catalyzes the reversible isomerization-deamination of glucosamine 6-phosphate (GlcN6P) to form fructose 6-phosphate (Fru6P) and ammonium ion.</text>
</comment>
<comment type="caution">
    <text evidence="4">Lacks conserved residue(s) required for the propagation of feature annotation.</text>
</comment>
<reference evidence="6 7" key="1">
    <citation type="submission" date="2016-10" db="EMBL/GenBank/DDBJ databases">
        <authorList>
            <person name="de Groot N.N."/>
        </authorList>
    </citation>
    <scope>NUCLEOTIDE SEQUENCE [LARGE SCALE GENOMIC DNA]</scope>
    <source>
        <strain evidence="6 7">KH1P1</strain>
    </source>
</reference>
<keyword evidence="7" id="KW-1185">Reference proteome</keyword>
<protein>
    <recommendedName>
        <fullName evidence="4">Glucosamine-6-phosphate deaminase</fullName>
        <ecNumber evidence="4">3.5.99.6</ecNumber>
    </recommendedName>
    <alternativeName>
        <fullName evidence="4">GlcN6P deaminase</fullName>
        <shortName evidence="4">GNPDA</shortName>
    </alternativeName>
    <alternativeName>
        <fullName evidence="4">Glucosamine-6-phosphate isomerase</fullName>
    </alternativeName>
</protein>
<keyword evidence="3 4" id="KW-0119">Carbohydrate metabolism</keyword>
<feature type="active site" description="Proton acceptor; for ring-opening step" evidence="4">
    <location>
        <position position="139"/>
    </location>
</feature>